<feature type="domain" description="SMC hinge" evidence="8">
    <location>
        <begin position="506"/>
        <end position="594"/>
    </location>
</feature>
<dbReference type="GO" id="GO:0005524">
    <property type="term" value="F:ATP binding"/>
    <property type="evidence" value="ECO:0007669"/>
    <property type="project" value="UniProtKB-UniRule"/>
</dbReference>
<dbReference type="InterPro" id="IPR003395">
    <property type="entry name" value="RecF/RecN/SMC_N"/>
</dbReference>
<organism evidence="9 10">
    <name type="scientific">Tepidamorphus gemmatus</name>
    <dbReference type="NCBI Taxonomy" id="747076"/>
    <lineage>
        <taxon>Bacteria</taxon>
        <taxon>Pseudomonadati</taxon>
        <taxon>Pseudomonadota</taxon>
        <taxon>Alphaproteobacteria</taxon>
        <taxon>Hyphomicrobiales</taxon>
        <taxon>Tepidamorphaceae</taxon>
        <taxon>Tepidamorphus</taxon>
    </lineage>
</organism>
<evidence type="ECO:0000256" key="6">
    <source>
        <dbReference type="ARBA" id="ARBA00023125"/>
    </source>
</evidence>
<evidence type="ECO:0000313" key="10">
    <source>
        <dbReference type="Proteomes" id="UP000295678"/>
    </source>
</evidence>
<dbReference type="GO" id="GO:0030261">
    <property type="term" value="P:chromosome condensation"/>
    <property type="evidence" value="ECO:0007669"/>
    <property type="project" value="InterPro"/>
</dbReference>
<evidence type="ECO:0000313" key="9">
    <source>
        <dbReference type="EMBL" id="TCT12087.1"/>
    </source>
</evidence>
<keyword evidence="3 7" id="KW-0547">Nucleotide-binding</keyword>
<dbReference type="InterPro" id="IPR010935">
    <property type="entry name" value="SMC_hinge"/>
</dbReference>
<dbReference type="GO" id="GO:0007062">
    <property type="term" value="P:sister chromatid cohesion"/>
    <property type="evidence" value="ECO:0007669"/>
    <property type="project" value="InterPro"/>
</dbReference>
<proteinExistence type="inferred from homology"/>
<comment type="function">
    <text evidence="7">Required for chromosome condensation and partitioning.</text>
</comment>
<dbReference type="InterPro" id="IPR024704">
    <property type="entry name" value="SMC"/>
</dbReference>
<dbReference type="PIRSF" id="PIRSF005719">
    <property type="entry name" value="SMC"/>
    <property type="match status" value="1"/>
</dbReference>
<comment type="subcellular location">
    <subcellularLocation>
        <location evidence="1 7">Cytoplasm</location>
    </subcellularLocation>
</comment>
<dbReference type="SUPFAM" id="SSF52540">
    <property type="entry name" value="P-loop containing nucleoside triphosphate hydrolases"/>
    <property type="match status" value="1"/>
</dbReference>
<dbReference type="CDD" id="cd03278">
    <property type="entry name" value="ABC_SMC_barmotin"/>
    <property type="match status" value="1"/>
</dbReference>
<dbReference type="Gene3D" id="3.40.50.300">
    <property type="entry name" value="P-loop containing nucleotide triphosphate hydrolases"/>
    <property type="match status" value="2"/>
</dbReference>
<dbReference type="Proteomes" id="UP000295678">
    <property type="component" value="Unassembled WGS sequence"/>
</dbReference>
<feature type="coiled-coil region" evidence="7">
    <location>
        <begin position="170"/>
        <end position="211"/>
    </location>
</feature>
<dbReference type="RefSeq" id="WP_132805965.1">
    <property type="nucleotide sequence ID" value="NZ_SMAK01000003.1"/>
</dbReference>
<evidence type="ECO:0000259" key="8">
    <source>
        <dbReference type="SMART" id="SM00968"/>
    </source>
</evidence>
<keyword evidence="10" id="KW-1185">Reference proteome</keyword>
<accession>A0A4R3MI30</accession>
<dbReference type="FunFam" id="3.40.50.300:FF:000901">
    <property type="entry name" value="Chromosome partition protein Smc"/>
    <property type="match status" value="1"/>
</dbReference>
<feature type="coiled-coil region" evidence="7">
    <location>
        <begin position="636"/>
        <end position="907"/>
    </location>
</feature>
<dbReference type="InterPro" id="IPR011890">
    <property type="entry name" value="SMC_prok"/>
</dbReference>
<dbReference type="GO" id="GO:0003677">
    <property type="term" value="F:DNA binding"/>
    <property type="evidence" value="ECO:0007669"/>
    <property type="project" value="UniProtKB-UniRule"/>
</dbReference>
<dbReference type="GO" id="GO:0005737">
    <property type="term" value="C:cytoplasm"/>
    <property type="evidence" value="ECO:0007669"/>
    <property type="project" value="UniProtKB-SubCell"/>
</dbReference>
<evidence type="ECO:0000256" key="7">
    <source>
        <dbReference type="HAMAP-Rule" id="MF_01894"/>
    </source>
</evidence>
<comment type="subunit">
    <text evidence="7">Homodimer.</text>
</comment>
<feature type="coiled-coil region" evidence="7">
    <location>
        <begin position="391"/>
        <end position="500"/>
    </location>
</feature>
<sequence>MKLTRLRIVGFKSFVDPSEIHIDPGLTGIVGPNGCGKSNLLESLRWVMGEASHKSMRASSMDDVIFSGSAGRPARNSAEVSLVIDNSDRRAPAQFNDADILEVSRRIERETGSVYKINGREVRARDVQLLFADASTGAHSAAMVRQGEIGELIAAKPRDRRRVLEEAAGIAGLHSRRHEAELRLRGAEQNLERLDDVIGQLALQLEGLKRQARQASRYRMLSAEIRRAEAILWHLRRQAAIAAIKERKQALGAAFALVTELTEAAAAAAARRAEAAAVLPSLREREAEAAARLRHLVVSREGIEREIKQVSRRRDELAERLLQIGGDLERERRAILDSRETLARLEAEDREIAEEAVAAGAAAGDLARRLATAETELQAADTALGQATAAAAELAARRRGLERSLREETDRVGKFEAQLREVEAEAARLAAADAGGELDALRAAVAEARAAIEGAEAAASAAEAAEAAGRDAREAARRPLNDLERDMKALETERQTLLKVLAAQTGAAWPPLIDSITVEPGFEAALGAAFGEDIDHPAVADAAIHWRQVAPAPDDPRLPEGVRPLADVVTAPAVLARSLAQVGLVAPEDGPRLQPLLKPGQRLVSRSGGLWRWDGYTAASDAPTAAARRLEQRNRVAELDREIATTAADLAAARAALAAAEAEAKRLAEQAAAAKAARQRARAALAEADERRAAAERRASEATARVGALAEARARITASLAESQARRAEAEAALAALDGETDIATRVEMLKVTAAAARNAFAEARAALEAHSREAKQRQTRRERVAADTARWRGRIAEAERHVATLSAREAEIRAEADALASVPAELAARRESLSSEIAAAEAARKSAADALAAGETALVEADRVGREADAALSAAREAKAREEAMLEGLRQRLADVEEAALEALDRPAGEALAVAGLGPEDPLPQPEELERDLERLKRDRERLGSVNLRAEEEMREIETRHDGLVAERRDLEEAIHRLRQAIASLNREGRERLLAAFDVVNGHFQTLFTRLFGGGAAELQLIESDDPLEAGLEIVARPPGKRPQTLTLLSGGEQALTATALIFAVFLTNPSPICVLDEVDAPLDDHNVERFCDLMQEMARTTETRFLLITHNPITMARMDRLFGVTMAERGVSQLVSVDFRAALSLREAG</sequence>
<dbReference type="OrthoDB" id="9808768at2"/>
<dbReference type="GO" id="GO:0016887">
    <property type="term" value="F:ATP hydrolysis activity"/>
    <property type="evidence" value="ECO:0007669"/>
    <property type="project" value="InterPro"/>
</dbReference>
<evidence type="ECO:0000256" key="2">
    <source>
        <dbReference type="ARBA" id="ARBA00022490"/>
    </source>
</evidence>
<comment type="caution">
    <text evidence="9">The sequence shown here is derived from an EMBL/GenBank/DDBJ whole genome shotgun (WGS) entry which is preliminary data.</text>
</comment>
<dbReference type="GO" id="GO:0005694">
    <property type="term" value="C:chromosome"/>
    <property type="evidence" value="ECO:0007669"/>
    <property type="project" value="InterPro"/>
</dbReference>
<dbReference type="GO" id="GO:0006260">
    <property type="term" value="P:DNA replication"/>
    <property type="evidence" value="ECO:0007669"/>
    <property type="project" value="UniProtKB-UniRule"/>
</dbReference>
<gene>
    <name evidence="7" type="primary">smc</name>
    <name evidence="9" type="ORF">EDC22_103402</name>
</gene>
<feature type="binding site" evidence="7">
    <location>
        <begin position="32"/>
        <end position="39"/>
    </location>
    <ligand>
        <name>ATP</name>
        <dbReference type="ChEBI" id="CHEBI:30616"/>
    </ligand>
</feature>
<dbReference type="AlphaFoldDB" id="A0A4R3MI30"/>
<evidence type="ECO:0000256" key="5">
    <source>
        <dbReference type="ARBA" id="ARBA00023054"/>
    </source>
</evidence>
<keyword evidence="6 7" id="KW-0238">DNA-binding</keyword>
<name>A0A4R3MI30_9HYPH</name>
<keyword evidence="2 7" id="KW-0963">Cytoplasm</keyword>
<evidence type="ECO:0000256" key="1">
    <source>
        <dbReference type="ARBA" id="ARBA00004496"/>
    </source>
</evidence>
<feature type="coiled-coil region" evidence="7">
    <location>
        <begin position="300"/>
        <end position="348"/>
    </location>
</feature>
<evidence type="ECO:0000256" key="3">
    <source>
        <dbReference type="ARBA" id="ARBA00022741"/>
    </source>
</evidence>
<feature type="coiled-coil region" evidence="7">
    <location>
        <begin position="934"/>
        <end position="989"/>
    </location>
</feature>
<protein>
    <recommendedName>
        <fullName evidence="7">Chromosome partition protein Smc</fullName>
    </recommendedName>
</protein>
<keyword evidence="4 7" id="KW-0067">ATP-binding</keyword>
<dbReference type="NCBIfam" id="TIGR02168">
    <property type="entry name" value="SMC_prok_B"/>
    <property type="match status" value="1"/>
</dbReference>
<comment type="similarity">
    <text evidence="7">Belongs to the SMC family.</text>
</comment>
<evidence type="ECO:0000256" key="4">
    <source>
        <dbReference type="ARBA" id="ARBA00022840"/>
    </source>
</evidence>
<dbReference type="HAMAP" id="MF_01894">
    <property type="entry name" value="Smc_prok"/>
    <property type="match status" value="1"/>
</dbReference>
<comment type="domain">
    <text evidence="7">Contains large globular domains required for ATP hydrolysis at each terminus and a third globular domain forming a flexible hinge near the middle of the molecule. These domains are separated by coiled-coil structures.</text>
</comment>
<dbReference type="InterPro" id="IPR027417">
    <property type="entry name" value="P-loop_NTPase"/>
</dbReference>
<dbReference type="Pfam" id="PF02463">
    <property type="entry name" value="SMC_N"/>
    <property type="match status" value="1"/>
</dbReference>
<dbReference type="PANTHER" id="PTHR43977">
    <property type="entry name" value="STRUCTURAL MAINTENANCE OF CHROMOSOMES PROTEIN 3"/>
    <property type="match status" value="1"/>
</dbReference>
<dbReference type="GO" id="GO:0007059">
    <property type="term" value="P:chromosome segregation"/>
    <property type="evidence" value="ECO:0007669"/>
    <property type="project" value="UniProtKB-UniRule"/>
</dbReference>
<reference evidence="9 10" key="1">
    <citation type="submission" date="2019-03" db="EMBL/GenBank/DDBJ databases">
        <title>Genomic Encyclopedia of Type Strains, Phase IV (KMG-IV): sequencing the most valuable type-strain genomes for metagenomic binning, comparative biology and taxonomic classification.</title>
        <authorList>
            <person name="Goeker M."/>
        </authorList>
    </citation>
    <scope>NUCLEOTIDE SEQUENCE [LARGE SCALE GENOMIC DNA]</scope>
    <source>
        <strain evidence="9 10">DSM 19345</strain>
    </source>
</reference>
<dbReference type="SMART" id="SM00968">
    <property type="entry name" value="SMC_hinge"/>
    <property type="match status" value="1"/>
</dbReference>
<dbReference type="EMBL" id="SMAK01000003">
    <property type="protein sequence ID" value="TCT12087.1"/>
    <property type="molecule type" value="Genomic_DNA"/>
</dbReference>
<keyword evidence="5 7" id="KW-0175">Coiled coil</keyword>